<dbReference type="InterPro" id="IPR049549">
    <property type="entry name" value="RPN7_PSMD6_C"/>
</dbReference>
<dbReference type="InterPro" id="IPR019585">
    <property type="entry name" value="Rpn7/CSN1"/>
</dbReference>
<dbReference type="SUPFAM" id="SSF46785">
    <property type="entry name" value="Winged helix' DNA-binding domain"/>
    <property type="match status" value="1"/>
</dbReference>
<dbReference type="InterPro" id="IPR000717">
    <property type="entry name" value="PCI_dom"/>
</dbReference>
<dbReference type="SMART" id="SM00088">
    <property type="entry name" value="PINT"/>
    <property type="match status" value="1"/>
</dbReference>
<evidence type="ECO:0000313" key="5">
    <source>
        <dbReference type="Proteomes" id="UP001497392"/>
    </source>
</evidence>
<dbReference type="PROSITE" id="PS50250">
    <property type="entry name" value="PCI"/>
    <property type="match status" value="1"/>
</dbReference>
<evidence type="ECO:0000259" key="3">
    <source>
        <dbReference type="PROSITE" id="PS50250"/>
    </source>
</evidence>
<organism evidence="4 5">
    <name type="scientific">Coccomyxa viridis</name>
    <dbReference type="NCBI Taxonomy" id="1274662"/>
    <lineage>
        <taxon>Eukaryota</taxon>
        <taxon>Viridiplantae</taxon>
        <taxon>Chlorophyta</taxon>
        <taxon>core chlorophytes</taxon>
        <taxon>Trebouxiophyceae</taxon>
        <taxon>Trebouxiophyceae incertae sedis</taxon>
        <taxon>Coccomyxaceae</taxon>
        <taxon>Coccomyxa</taxon>
    </lineage>
</organism>
<gene>
    <name evidence="4" type="primary">g10692</name>
    <name evidence="4" type="ORF">VP750_LOCUS9590</name>
</gene>
<dbReference type="Pfam" id="PF21154">
    <property type="entry name" value="RPN7_PSMD6_C"/>
    <property type="match status" value="1"/>
</dbReference>
<dbReference type="Proteomes" id="UP001497392">
    <property type="component" value="Unassembled WGS sequence"/>
</dbReference>
<keyword evidence="1" id="KW-0647">Proteasome</keyword>
<evidence type="ECO:0000256" key="2">
    <source>
        <dbReference type="SAM" id="Coils"/>
    </source>
</evidence>
<dbReference type="PANTHER" id="PTHR14145:SF1">
    <property type="entry name" value="26S PROTEASOME NON-ATPASE REGULATORY SUBUNIT 6"/>
    <property type="match status" value="1"/>
</dbReference>
<dbReference type="InterPro" id="IPR045135">
    <property type="entry name" value="Rpn7_N"/>
</dbReference>
<evidence type="ECO:0000256" key="1">
    <source>
        <dbReference type="ARBA" id="ARBA00022942"/>
    </source>
</evidence>
<feature type="coiled-coil region" evidence="2">
    <location>
        <begin position="77"/>
        <end position="104"/>
    </location>
</feature>
<dbReference type="Pfam" id="PF10602">
    <property type="entry name" value="RPN7"/>
    <property type="match status" value="1"/>
</dbReference>
<keyword evidence="5" id="KW-1185">Reference proteome</keyword>
<dbReference type="EMBL" id="CAXHTA020000017">
    <property type="protein sequence ID" value="CAL5227684.1"/>
    <property type="molecule type" value="Genomic_DNA"/>
</dbReference>
<dbReference type="Gene3D" id="1.25.40.570">
    <property type="match status" value="1"/>
</dbReference>
<accession>A0ABP1G5Y1</accession>
<feature type="domain" description="PCI" evidence="3">
    <location>
        <begin position="196"/>
        <end position="364"/>
    </location>
</feature>
<evidence type="ECO:0000313" key="4">
    <source>
        <dbReference type="EMBL" id="CAL5227684.1"/>
    </source>
</evidence>
<sequence length="394" mass="44245">MAIAEASDDQPLSQDSLLALANKCFLYRAPGRAPKDKANLQREILDSIFKDDAAPLYEYSSQMLGWTVDEERVSSMRKANEEQLSKLEASIKDAEENLGDIEVRDAFLAKADYLYKIGDRPAAKTAYTKTEEKTAGVGQKMDLAFSTLRLDMAYEDWHAVKLGLKAADELCASGGDWERKNRLKVYEATYHMATRDLAGAARLFLDSIATFTSSELFSYETCIFYTVLTSVPTLDRVSLKSKVVDAPEILTVIESIPHLSTYLNALYKCQYADFFKAFAAIADQVREDIYLHRHLRYYVREVRVVAYSQFLESYKSVTLQSMATAFGVSVDFIDGELVDFIVAGRLPAKIDKVAGVIETTRPDAKNAQYQSAIKHGDLLLNRLQKLSKVIDDTF</sequence>
<name>A0ABP1G5Y1_9CHLO</name>
<dbReference type="InterPro" id="IPR036390">
    <property type="entry name" value="WH_DNA-bd_sf"/>
</dbReference>
<keyword evidence="2" id="KW-0175">Coiled coil</keyword>
<dbReference type="Pfam" id="PF01399">
    <property type="entry name" value="PCI"/>
    <property type="match status" value="1"/>
</dbReference>
<protein>
    <submittedName>
        <fullName evidence="4">G10692 protein</fullName>
    </submittedName>
</protein>
<dbReference type="PANTHER" id="PTHR14145">
    <property type="entry name" value="26S PROTESOME SUBUNIT 6"/>
    <property type="match status" value="1"/>
</dbReference>
<reference evidence="4 5" key="1">
    <citation type="submission" date="2024-06" db="EMBL/GenBank/DDBJ databases">
        <authorList>
            <person name="Kraege A."/>
            <person name="Thomma B."/>
        </authorList>
    </citation>
    <scope>NUCLEOTIDE SEQUENCE [LARGE SCALE GENOMIC DNA]</scope>
</reference>
<proteinExistence type="predicted"/>
<comment type="caution">
    <text evidence="4">The sequence shown here is derived from an EMBL/GenBank/DDBJ whole genome shotgun (WGS) entry which is preliminary data.</text>
</comment>